<gene>
    <name evidence="1" type="ORF">O181_112062</name>
</gene>
<accession>A0A9Q3PU03</accession>
<reference evidence="1" key="1">
    <citation type="submission" date="2021-03" db="EMBL/GenBank/DDBJ databases">
        <title>Draft genome sequence of rust myrtle Austropuccinia psidii MF-1, a brazilian biotype.</title>
        <authorList>
            <person name="Quecine M.C."/>
            <person name="Pachon D.M.R."/>
            <person name="Bonatelli M.L."/>
            <person name="Correr F.H."/>
            <person name="Franceschini L.M."/>
            <person name="Leite T.F."/>
            <person name="Margarido G.R.A."/>
            <person name="Almeida C.A."/>
            <person name="Ferrarezi J.A."/>
            <person name="Labate C.A."/>
        </authorList>
    </citation>
    <scope>NUCLEOTIDE SEQUENCE</scope>
    <source>
        <strain evidence="1">MF-1</strain>
    </source>
</reference>
<keyword evidence="2" id="KW-1185">Reference proteome</keyword>
<comment type="caution">
    <text evidence="1">The sequence shown here is derived from an EMBL/GenBank/DDBJ whole genome shotgun (WGS) entry which is preliminary data.</text>
</comment>
<sequence>MSNVHLRSLGVPRNQTEDRLGVFINRRSGSGHHGGWQNTQGDNAHTAIHLPIHPGPQIRGLEEYGSISSAPPTPQRLITMENGQKAFKSIFTLGRVWQSLPQDMSQRDTFQRP</sequence>
<dbReference type="EMBL" id="AVOT02089938">
    <property type="protein sequence ID" value="MBW0572347.1"/>
    <property type="molecule type" value="Genomic_DNA"/>
</dbReference>
<evidence type="ECO:0000313" key="2">
    <source>
        <dbReference type="Proteomes" id="UP000765509"/>
    </source>
</evidence>
<evidence type="ECO:0000313" key="1">
    <source>
        <dbReference type="EMBL" id="MBW0572347.1"/>
    </source>
</evidence>
<dbReference type="Proteomes" id="UP000765509">
    <property type="component" value="Unassembled WGS sequence"/>
</dbReference>
<dbReference type="AlphaFoldDB" id="A0A9Q3PU03"/>
<proteinExistence type="predicted"/>
<organism evidence="1 2">
    <name type="scientific">Austropuccinia psidii MF-1</name>
    <dbReference type="NCBI Taxonomy" id="1389203"/>
    <lineage>
        <taxon>Eukaryota</taxon>
        <taxon>Fungi</taxon>
        <taxon>Dikarya</taxon>
        <taxon>Basidiomycota</taxon>
        <taxon>Pucciniomycotina</taxon>
        <taxon>Pucciniomycetes</taxon>
        <taxon>Pucciniales</taxon>
        <taxon>Sphaerophragmiaceae</taxon>
        <taxon>Austropuccinia</taxon>
    </lineage>
</organism>
<protein>
    <submittedName>
        <fullName evidence="1">Uncharacterized protein</fullName>
    </submittedName>
</protein>
<name>A0A9Q3PU03_9BASI</name>